<evidence type="ECO:0000313" key="2">
    <source>
        <dbReference type="Proteomes" id="UP000244441"/>
    </source>
</evidence>
<keyword evidence="2" id="KW-1185">Reference proteome</keyword>
<sequence>MASPKNKIPAPKRMVCVGTHFGFVPDLFFPNQTGLNYSLPPLLSPLAKFKDQFTVLSGLDHGENATGGHRGVHAFLSGILSKNAKNFPEFNISLDQKAAQHVGKLTRFPSLQLSPRSDLTNRMSWNAHGSAIPPIESLNQTFDMLFKPFNQHQKQLKRKEIAAQTSILDLVRHDAKFLEKRVGFEDKQKLDEYFTSVREVEKRLEQSESWIDTPKPQVDYDLSMGADSADFVDRVPLFYDLIALALQTDLTRIVTFEIYDIGRNAGGLDISRGYHQLSHHGKVTEYINELSIIEKFHTQQFARFISKLDEIKESDGSSLLSHTQTLLGSGMGNANSHSNKNLPLLLVGGGFKHGQHLSFSSQNNSGNSIPAANLYVSMLQQFGIETDSFNLATGSLTQLRSS</sequence>
<protein>
    <recommendedName>
        <fullName evidence="3">DUF1552 domain-containing protein</fullName>
    </recommendedName>
</protein>
<dbReference type="InterPro" id="IPR011447">
    <property type="entry name" value="DUF1552"/>
</dbReference>
<proteinExistence type="predicted"/>
<dbReference type="OrthoDB" id="9146593at2"/>
<evidence type="ECO:0000313" key="1">
    <source>
        <dbReference type="EMBL" id="AWB68867.1"/>
    </source>
</evidence>
<reference evidence="1 2" key="1">
    <citation type="submission" date="2018-01" db="EMBL/GenBank/DDBJ databases">
        <title>Genome sequence of a Cantenovulum-like bacteria.</title>
        <authorList>
            <person name="Tan W.R."/>
            <person name="Lau N.-S."/>
            <person name="Go F."/>
            <person name="Amirul A.-A.A."/>
        </authorList>
    </citation>
    <scope>NUCLEOTIDE SEQUENCE [LARGE SCALE GENOMIC DNA]</scope>
    <source>
        <strain evidence="1 2">CCB-QB4</strain>
    </source>
</reference>
<gene>
    <name evidence="1" type="ORF">C2869_01010</name>
</gene>
<dbReference type="Proteomes" id="UP000244441">
    <property type="component" value="Chromosome"/>
</dbReference>
<organism evidence="1 2">
    <name type="scientific">Saccharobesus litoralis</name>
    <dbReference type="NCBI Taxonomy" id="2172099"/>
    <lineage>
        <taxon>Bacteria</taxon>
        <taxon>Pseudomonadati</taxon>
        <taxon>Pseudomonadota</taxon>
        <taxon>Gammaproteobacteria</taxon>
        <taxon>Alteromonadales</taxon>
        <taxon>Alteromonadaceae</taxon>
        <taxon>Saccharobesus</taxon>
    </lineage>
</organism>
<dbReference type="EMBL" id="CP026604">
    <property type="protein sequence ID" value="AWB68867.1"/>
    <property type="molecule type" value="Genomic_DNA"/>
</dbReference>
<dbReference type="Pfam" id="PF07586">
    <property type="entry name" value="HXXSHH"/>
    <property type="match status" value="1"/>
</dbReference>
<name>A0A2S0VXB2_9ALTE</name>
<dbReference type="AlphaFoldDB" id="A0A2S0VXB2"/>
<dbReference type="KEGG" id="cate:C2869_01010"/>
<accession>A0A2S0VXB2</accession>
<evidence type="ECO:0008006" key="3">
    <source>
        <dbReference type="Google" id="ProtNLM"/>
    </source>
</evidence>